<evidence type="ECO:0008006" key="4">
    <source>
        <dbReference type="Google" id="ProtNLM"/>
    </source>
</evidence>
<evidence type="ECO:0000313" key="2">
    <source>
        <dbReference type="EMBL" id="MBE9118149.1"/>
    </source>
</evidence>
<evidence type="ECO:0000256" key="1">
    <source>
        <dbReference type="SAM" id="SignalP"/>
    </source>
</evidence>
<name>A0A8J7DZ01_9CYAN</name>
<dbReference type="AlphaFoldDB" id="A0A8J7DZ01"/>
<reference evidence="2" key="1">
    <citation type="submission" date="2020-10" db="EMBL/GenBank/DDBJ databases">
        <authorList>
            <person name="Castelo-Branco R."/>
            <person name="Eusebio N."/>
            <person name="Adriana R."/>
            <person name="Vieira A."/>
            <person name="Brugerolle De Fraissinette N."/>
            <person name="Rezende De Castro R."/>
            <person name="Schneider M.P."/>
            <person name="Vasconcelos V."/>
            <person name="Leao P.N."/>
        </authorList>
    </citation>
    <scope>NUCLEOTIDE SEQUENCE</scope>
    <source>
        <strain evidence="2">LEGE 07157</strain>
    </source>
</reference>
<protein>
    <recommendedName>
        <fullName evidence="4">FecR protein domain-containing protein</fullName>
    </recommendedName>
</protein>
<dbReference type="Proteomes" id="UP000654482">
    <property type="component" value="Unassembled WGS sequence"/>
</dbReference>
<accession>A0A8J7DZ01</accession>
<dbReference type="RefSeq" id="WP_194031238.1">
    <property type="nucleotide sequence ID" value="NZ_JADEWZ010000039.1"/>
</dbReference>
<proteinExistence type="predicted"/>
<feature type="chain" id="PRO_5035174896" description="FecR protein domain-containing protein" evidence="1">
    <location>
        <begin position="26"/>
        <end position="236"/>
    </location>
</feature>
<organism evidence="2 3">
    <name type="scientific">Lusitaniella coriacea LEGE 07157</name>
    <dbReference type="NCBI Taxonomy" id="945747"/>
    <lineage>
        <taxon>Bacteria</taxon>
        <taxon>Bacillati</taxon>
        <taxon>Cyanobacteriota</taxon>
        <taxon>Cyanophyceae</taxon>
        <taxon>Spirulinales</taxon>
        <taxon>Lusitaniellaceae</taxon>
        <taxon>Lusitaniella</taxon>
    </lineage>
</organism>
<keyword evidence="3" id="KW-1185">Reference proteome</keyword>
<keyword evidence="1" id="KW-0732">Signal</keyword>
<comment type="caution">
    <text evidence="2">The sequence shown here is derived from an EMBL/GenBank/DDBJ whole genome shotgun (WGS) entry which is preliminary data.</text>
</comment>
<gene>
    <name evidence="2" type="ORF">IQ249_19840</name>
</gene>
<feature type="signal peptide" evidence="1">
    <location>
        <begin position="1"/>
        <end position="25"/>
    </location>
</feature>
<evidence type="ECO:0000313" key="3">
    <source>
        <dbReference type="Proteomes" id="UP000654482"/>
    </source>
</evidence>
<dbReference type="EMBL" id="JADEWZ010000039">
    <property type="protein sequence ID" value="MBE9118149.1"/>
    <property type="molecule type" value="Genomic_DNA"/>
</dbReference>
<sequence>MGHKNRFVRLLGLMLCSFCLTCAIALPRTPAIAQQITQATVVEILDSDQVYIQNRKARRNSTAGRGQQIRTGRARVALRLNNNAGIRLGRNSSLIVGSQCVRLNRGRAIVGGPARGCVGSVVAVTRGTLYLMEKDAINQGHIKVLEGSVEILNLENLDEEPVSVAALEKLKISPEGTLGEVEPITTEELESILRVFSGLFRDFRLDLPDLDDFKSLLSQLGLSFLFSPSDPVRGLW</sequence>